<dbReference type="PANTHER" id="PTHR12526:SF638">
    <property type="entry name" value="SPORE COAT PROTEIN SA"/>
    <property type="match status" value="1"/>
</dbReference>
<evidence type="ECO:0000259" key="4">
    <source>
        <dbReference type="Pfam" id="PF13439"/>
    </source>
</evidence>
<evidence type="ECO:0000313" key="6">
    <source>
        <dbReference type="Proteomes" id="UP000218965"/>
    </source>
</evidence>
<reference evidence="5 6" key="2">
    <citation type="submission" date="2016-01" db="EMBL/GenBank/DDBJ databases">
        <title>Microcella alkaliphila JAM AC0309 whole genome shotgun sequence.</title>
        <authorList>
            <person name="Kurata A."/>
            <person name="Hirose Y."/>
            <person name="Kishimoto N."/>
            <person name="Kobayashi T."/>
        </authorList>
    </citation>
    <scope>NUCLEOTIDE SEQUENCE [LARGE SCALE GENOMIC DNA]</scope>
    <source>
        <strain evidence="5 6">JAM AC0309</strain>
    </source>
</reference>
<reference evidence="6" key="1">
    <citation type="submission" date="2015-12" db="EMBL/GenBank/DDBJ databases">
        <authorList>
            <person name="Shamseldin A."/>
            <person name="Moawad H."/>
            <person name="Abd El-Rahim W.M."/>
            <person name="Sadowsky M.J."/>
        </authorList>
    </citation>
    <scope>NUCLEOTIDE SEQUENCE [LARGE SCALE GENOMIC DNA]</scope>
    <source>
        <strain evidence="6">JAM AC0309</strain>
    </source>
</reference>
<feature type="domain" description="Glycosyltransferase subfamily 4-like N-terminal" evidence="4">
    <location>
        <begin position="52"/>
        <end position="194"/>
    </location>
</feature>
<evidence type="ECO:0000256" key="2">
    <source>
        <dbReference type="ARBA" id="ARBA00022679"/>
    </source>
</evidence>
<evidence type="ECO:0000259" key="3">
    <source>
        <dbReference type="Pfam" id="PF00534"/>
    </source>
</evidence>
<dbReference type="Pfam" id="PF00534">
    <property type="entry name" value="Glycos_transf_1"/>
    <property type="match status" value="1"/>
</dbReference>
<dbReference type="EMBL" id="AP017315">
    <property type="protein sequence ID" value="BAU33126.1"/>
    <property type="molecule type" value="Genomic_DNA"/>
</dbReference>
<proteinExistence type="predicted"/>
<dbReference type="SUPFAM" id="SSF53756">
    <property type="entry name" value="UDP-Glycosyltransferase/glycogen phosphorylase"/>
    <property type="match status" value="1"/>
</dbReference>
<dbReference type="GO" id="GO:0016757">
    <property type="term" value="F:glycosyltransferase activity"/>
    <property type="evidence" value="ECO:0007669"/>
    <property type="project" value="UniProtKB-KW"/>
</dbReference>
<dbReference type="KEGG" id="malk:MalAC0309_2284"/>
<dbReference type="PANTHER" id="PTHR12526">
    <property type="entry name" value="GLYCOSYLTRANSFERASE"/>
    <property type="match status" value="1"/>
</dbReference>
<dbReference type="AlphaFoldDB" id="A0A0U5BRX7"/>
<dbReference type="InterPro" id="IPR028098">
    <property type="entry name" value="Glyco_trans_4-like_N"/>
</dbReference>
<dbReference type="Gene3D" id="3.40.50.2000">
    <property type="entry name" value="Glycogen Phosphorylase B"/>
    <property type="match status" value="2"/>
</dbReference>
<keyword evidence="1" id="KW-0328">Glycosyltransferase</keyword>
<feature type="domain" description="Glycosyl transferase family 1" evidence="3">
    <location>
        <begin position="215"/>
        <end position="362"/>
    </location>
</feature>
<gene>
    <name evidence="5" type="ORF">MalAC0309_2284</name>
</gene>
<dbReference type="Proteomes" id="UP000218965">
    <property type="component" value="Chromosome"/>
</dbReference>
<sequence>MLTVLVYFVNHSSAIDHLGGSERSLLKLIDDWIAAEPTLEPYFITRAPAGLLVEELRARSWAYSLVPYSGWAVPPHEADCESVAYRASKDYLAVKTIRRLMESRRPDLVVTNTLVAPWGAFVAQSLGIPHAWIVREFGDLDHGLRFVSGREQTLTDIGRLSELVVVNSHAVKKHLQPFVDAKKLVVVYPTVDSAQVQVQAAEPLAARAFPERDAGLKITVVGRLAPSKGQWRVVEALGELHRRGFAASVCLVGASMEPDHPRKLRSRSHQLGVADYLSIVGEQSNPWPFCAAADVCVTPSTQEAFGRTTLEYLWLGKPVIATNSGGSAELVKDTHNGFLFDADAPGQLADRLQRYIEAPDLLRLHALAARQHAESLASPEWSNLAAIERLSAVASAVPRSSGDVADEWFAKVGYRPGRSRLGVIVRYRYRRLVTRTRNFLTDPVGSVRRKLRRAEHPGG</sequence>
<dbReference type="Pfam" id="PF13439">
    <property type="entry name" value="Glyco_transf_4"/>
    <property type="match status" value="1"/>
</dbReference>
<dbReference type="OrthoDB" id="9814612at2"/>
<evidence type="ECO:0000256" key="1">
    <source>
        <dbReference type="ARBA" id="ARBA00022676"/>
    </source>
</evidence>
<protein>
    <submittedName>
        <fullName evidence="5">Glycosyl transferase group 1</fullName>
    </submittedName>
</protein>
<accession>A0A0U5BRX7</accession>
<organism evidence="5 6">
    <name type="scientific">Microcella alkaliphila</name>
    <dbReference type="NCBI Taxonomy" id="279828"/>
    <lineage>
        <taxon>Bacteria</taxon>
        <taxon>Bacillati</taxon>
        <taxon>Actinomycetota</taxon>
        <taxon>Actinomycetes</taxon>
        <taxon>Micrococcales</taxon>
        <taxon>Microbacteriaceae</taxon>
        <taxon>Microcella</taxon>
    </lineage>
</organism>
<name>A0A0U5BRX7_9MICO</name>
<evidence type="ECO:0000313" key="5">
    <source>
        <dbReference type="EMBL" id="BAU33126.1"/>
    </source>
</evidence>
<dbReference type="CDD" id="cd03801">
    <property type="entry name" value="GT4_PimA-like"/>
    <property type="match status" value="1"/>
</dbReference>
<keyword evidence="2 5" id="KW-0808">Transferase</keyword>
<dbReference type="InterPro" id="IPR001296">
    <property type="entry name" value="Glyco_trans_1"/>
</dbReference>